<accession>A0A2U1U918</accession>
<dbReference type="EMBL" id="QDKH01000005">
    <property type="protein sequence ID" value="PWC18141.1"/>
    <property type="molecule type" value="Genomic_DNA"/>
</dbReference>
<protein>
    <recommendedName>
        <fullName evidence="4">Porin</fullName>
    </recommendedName>
</protein>
<proteinExistence type="predicted"/>
<gene>
    <name evidence="2" type="ORF">DDT56_04520</name>
</gene>
<dbReference type="Pfam" id="PF07437">
    <property type="entry name" value="YfaZ"/>
    <property type="match status" value="1"/>
</dbReference>
<dbReference type="InterPro" id="IPR011250">
    <property type="entry name" value="OMP/PagP_B-barrel"/>
</dbReference>
<organism evidence="2 3">
    <name type="scientific">Brenneria corticis</name>
    <dbReference type="NCBI Taxonomy" id="2173106"/>
    <lineage>
        <taxon>Bacteria</taxon>
        <taxon>Pseudomonadati</taxon>
        <taxon>Pseudomonadota</taxon>
        <taxon>Gammaproteobacteria</taxon>
        <taxon>Enterobacterales</taxon>
        <taxon>Pectobacteriaceae</taxon>
        <taxon>Brenneria</taxon>
    </lineage>
</organism>
<dbReference type="Proteomes" id="UP000296159">
    <property type="component" value="Unassembled WGS sequence"/>
</dbReference>
<dbReference type="InterPro" id="IPR009998">
    <property type="entry name" value="YfaZ"/>
</dbReference>
<feature type="chain" id="PRO_5015762151" description="Porin" evidence="1">
    <location>
        <begin position="22"/>
        <end position="180"/>
    </location>
</feature>
<reference evidence="2 3" key="1">
    <citation type="submission" date="2018-04" db="EMBL/GenBank/DDBJ databases">
        <title>Brenneria corticis sp.nov.</title>
        <authorList>
            <person name="Li Y."/>
        </authorList>
    </citation>
    <scope>NUCLEOTIDE SEQUENCE [LARGE SCALE GENOMIC DNA]</scope>
    <source>
        <strain evidence="2 3">CFCC 11842</strain>
    </source>
</reference>
<comment type="caution">
    <text evidence="2">The sequence shown here is derived from an EMBL/GenBank/DDBJ whole genome shotgun (WGS) entry which is preliminary data.</text>
</comment>
<evidence type="ECO:0000256" key="1">
    <source>
        <dbReference type="SAM" id="SignalP"/>
    </source>
</evidence>
<sequence>MKKFVIACAGSLLLASASVHAIGISGEAGSDYAGANASFGLLVPGLSGNVSYAHGDNNNDVYGFGLGYTIPAGPLKVTLGGKALYLDQDHGSDGHALALGGGVQWPINRYFSLYGEGYYSPDAFSSHVDHYVEGKAGVRWQALPILNVDVGYRYINLAGESGRSDNKLADSAYIGVGLSF</sequence>
<dbReference type="AlphaFoldDB" id="A0A2U1U918"/>
<evidence type="ECO:0008006" key="4">
    <source>
        <dbReference type="Google" id="ProtNLM"/>
    </source>
</evidence>
<dbReference type="RefSeq" id="WP_136165306.1">
    <property type="nucleotide sequence ID" value="NZ_KZ819073.1"/>
</dbReference>
<keyword evidence="3" id="KW-1185">Reference proteome</keyword>
<evidence type="ECO:0000313" key="3">
    <source>
        <dbReference type="Proteomes" id="UP000296159"/>
    </source>
</evidence>
<feature type="signal peptide" evidence="1">
    <location>
        <begin position="1"/>
        <end position="21"/>
    </location>
</feature>
<evidence type="ECO:0000313" key="2">
    <source>
        <dbReference type="EMBL" id="PWC18141.1"/>
    </source>
</evidence>
<dbReference type="SUPFAM" id="SSF56925">
    <property type="entry name" value="OMPA-like"/>
    <property type="match status" value="1"/>
</dbReference>
<name>A0A2U1U918_9GAMM</name>
<keyword evidence="1" id="KW-0732">Signal</keyword>